<accession>A0ABX0BN41</accession>
<dbReference type="EMBL" id="JAAGNC010000081">
    <property type="protein sequence ID" value="NEC57052.1"/>
    <property type="molecule type" value="Genomic_DNA"/>
</dbReference>
<reference evidence="1 2" key="1">
    <citation type="submission" date="2020-01" db="EMBL/GenBank/DDBJ databases">
        <title>Insect and environment-associated Actinomycetes.</title>
        <authorList>
            <person name="Currrie C."/>
            <person name="Chevrette M."/>
            <person name="Carlson C."/>
            <person name="Stubbendieck R."/>
            <person name="Wendt-Pienkowski E."/>
        </authorList>
    </citation>
    <scope>NUCLEOTIDE SEQUENCE [LARGE SCALE GENOMIC DNA]</scope>
    <source>
        <strain evidence="1 2">SID8386</strain>
    </source>
</reference>
<comment type="caution">
    <text evidence="1">The sequence shown here is derived from an EMBL/GenBank/DDBJ whole genome shotgun (WGS) entry which is preliminary data.</text>
</comment>
<evidence type="ECO:0000313" key="1">
    <source>
        <dbReference type="EMBL" id="NEC57052.1"/>
    </source>
</evidence>
<evidence type="ECO:0000313" key="2">
    <source>
        <dbReference type="Proteomes" id="UP000470404"/>
    </source>
</evidence>
<name>A0ABX0BN41_9PSEU</name>
<proteinExistence type="predicted"/>
<dbReference type="Proteomes" id="UP000470404">
    <property type="component" value="Unassembled WGS sequence"/>
</dbReference>
<protein>
    <submittedName>
        <fullName evidence="1">Uncharacterized protein</fullName>
    </submittedName>
</protein>
<gene>
    <name evidence="1" type="ORF">G3I59_16025</name>
</gene>
<keyword evidence="2" id="KW-1185">Reference proteome</keyword>
<dbReference type="RefSeq" id="WP_157904830.1">
    <property type="nucleotide sequence ID" value="NZ_JAAGNC010000081.1"/>
</dbReference>
<sequence length="48" mass="5012">MAKSSAHGGFHLLTGYDEIPEAANNGDIFSSYVQGLGASDVVAEDAWI</sequence>
<organism evidence="1 2">
    <name type="scientific">Amycolatopsis rubida</name>
    <dbReference type="NCBI Taxonomy" id="112413"/>
    <lineage>
        <taxon>Bacteria</taxon>
        <taxon>Bacillati</taxon>
        <taxon>Actinomycetota</taxon>
        <taxon>Actinomycetes</taxon>
        <taxon>Pseudonocardiales</taxon>
        <taxon>Pseudonocardiaceae</taxon>
        <taxon>Amycolatopsis</taxon>
    </lineage>
</organism>